<dbReference type="AlphaFoldDB" id="X1TZP5"/>
<feature type="non-terminal residue" evidence="2">
    <location>
        <position position="1"/>
    </location>
</feature>
<dbReference type="Gene3D" id="1.20.120.680">
    <property type="entry name" value="Formiminotetrahydrofolate cyclodeaminase monomer, up-and-down helical bundle"/>
    <property type="match status" value="1"/>
</dbReference>
<feature type="domain" description="Cyclodeaminase/cyclohydrolase" evidence="1">
    <location>
        <begin position="2"/>
        <end position="118"/>
    </location>
</feature>
<name>X1TZP5_9ZZZZ</name>
<proteinExistence type="predicted"/>
<dbReference type="EMBL" id="BARW01016607">
    <property type="protein sequence ID" value="GAI93035.1"/>
    <property type="molecule type" value="Genomic_DNA"/>
</dbReference>
<accession>X1TZP5</accession>
<evidence type="ECO:0000259" key="1">
    <source>
        <dbReference type="Pfam" id="PF04961"/>
    </source>
</evidence>
<comment type="caution">
    <text evidence="2">The sequence shown here is derived from an EMBL/GenBank/DDBJ whole genome shotgun (WGS) entry which is preliminary data.</text>
</comment>
<dbReference type="Pfam" id="PF04961">
    <property type="entry name" value="FTCD_C"/>
    <property type="match status" value="1"/>
</dbReference>
<dbReference type="InterPro" id="IPR036178">
    <property type="entry name" value="Formintransfe-cycloase-like_sf"/>
</dbReference>
<evidence type="ECO:0000313" key="2">
    <source>
        <dbReference type="EMBL" id="GAI93035.1"/>
    </source>
</evidence>
<dbReference type="SUPFAM" id="SSF101262">
    <property type="entry name" value="Methenyltetrahydrofolate cyclohydrolase-like"/>
    <property type="match status" value="1"/>
</dbReference>
<protein>
    <recommendedName>
        <fullName evidence="1">Cyclodeaminase/cyclohydrolase domain-containing protein</fullName>
    </recommendedName>
</protein>
<organism evidence="2">
    <name type="scientific">marine sediment metagenome</name>
    <dbReference type="NCBI Taxonomy" id="412755"/>
    <lineage>
        <taxon>unclassified sequences</taxon>
        <taxon>metagenomes</taxon>
        <taxon>ecological metagenomes</taxon>
    </lineage>
</organism>
<dbReference type="GO" id="GO:0003824">
    <property type="term" value="F:catalytic activity"/>
    <property type="evidence" value="ECO:0007669"/>
    <property type="project" value="InterPro"/>
</dbReference>
<reference evidence="2" key="1">
    <citation type="journal article" date="2014" name="Front. Microbiol.">
        <title>High frequency of phylogenetically diverse reductive dehalogenase-homologous genes in deep subseafloor sedimentary metagenomes.</title>
        <authorList>
            <person name="Kawai M."/>
            <person name="Futagami T."/>
            <person name="Toyoda A."/>
            <person name="Takaki Y."/>
            <person name="Nishi S."/>
            <person name="Hori S."/>
            <person name="Arai W."/>
            <person name="Tsubouchi T."/>
            <person name="Morono Y."/>
            <person name="Uchiyama I."/>
            <person name="Ito T."/>
            <person name="Fujiyama A."/>
            <person name="Inagaki F."/>
            <person name="Takami H."/>
        </authorList>
    </citation>
    <scope>NUCLEOTIDE SEQUENCE</scope>
    <source>
        <strain evidence="2">Expedition CK06-06</strain>
    </source>
</reference>
<gene>
    <name evidence="2" type="ORF">S12H4_28880</name>
</gene>
<dbReference type="InterPro" id="IPR007044">
    <property type="entry name" value="Cyclodeamin/CycHdrlase"/>
</dbReference>
<sequence>RDKLVKDIDKDSDAYKQVLKAFKLPKGTEEEKSHRKKAVQEGFKNASLVPLSVAKDAFKIMELAENVIKKGNKNAITDGAVAAMMARTAVLSALYNVKINLSSIKDVDFVNEVAKEVKLMESKIDKKEKGVLSSIDL</sequence>